<dbReference type="PANTHER" id="PTHR47623:SF1">
    <property type="entry name" value="OS09G0287300 PROTEIN"/>
    <property type="match status" value="1"/>
</dbReference>
<dbReference type="Pfam" id="PF00300">
    <property type="entry name" value="His_Phos_1"/>
    <property type="match status" value="1"/>
</dbReference>
<organism evidence="1 2">
    <name type="scientific">Sphingomonas glacialis</name>
    <dbReference type="NCBI Taxonomy" id="658225"/>
    <lineage>
        <taxon>Bacteria</taxon>
        <taxon>Pseudomonadati</taxon>
        <taxon>Pseudomonadota</taxon>
        <taxon>Alphaproteobacteria</taxon>
        <taxon>Sphingomonadales</taxon>
        <taxon>Sphingomonadaceae</taxon>
        <taxon>Sphingomonas</taxon>
    </lineage>
</organism>
<dbReference type="PANTHER" id="PTHR47623">
    <property type="entry name" value="OS09G0287300 PROTEIN"/>
    <property type="match status" value="1"/>
</dbReference>
<evidence type="ECO:0000313" key="1">
    <source>
        <dbReference type="EMBL" id="GHH18864.1"/>
    </source>
</evidence>
<gene>
    <name evidence="1" type="ORF">GCM10008023_25280</name>
</gene>
<dbReference type="CDD" id="cd07067">
    <property type="entry name" value="HP_PGM_like"/>
    <property type="match status" value="1"/>
</dbReference>
<dbReference type="SUPFAM" id="SSF53254">
    <property type="entry name" value="Phosphoglycerate mutase-like"/>
    <property type="match status" value="1"/>
</dbReference>
<dbReference type="Gene3D" id="3.40.50.1240">
    <property type="entry name" value="Phosphoglycerate mutase-like"/>
    <property type="match status" value="1"/>
</dbReference>
<keyword evidence="2" id="KW-1185">Reference proteome</keyword>
<accession>A0ABQ3LP11</accession>
<dbReference type="InterPro" id="IPR029033">
    <property type="entry name" value="His_PPase_superfam"/>
</dbReference>
<comment type="caution">
    <text evidence="1">The sequence shown here is derived from an EMBL/GenBank/DDBJ whole genome shotgun (WGS) entry which is preliminary data.</text>
</comment>
<proteinExistence type="predicted"/>
<sequence length="182" mass="19591">MTAGTKTLTLLRHAKSGWDDPALRDYDRGLNAKGKRAAALIGGHLRNAAGVFDHVVASPAVRVVETLEQVESSYGRTLAPHFDRRIYLASAVTLLDIIHEAPAEAVHLLLVGHNPGLEDLAMLLVPDSDEPLRVALEAKYPTATIAEISFAGEWATLAGGSGRLTRFVRPRDLDPTLGPDED</sequence>
<dbReference type="EMBL" id="BNAQ01000003">
    <property type="protein sequence ID" value="GHH18864.1"/>
    <property type="molecule type" value="Genomic_DNA"/>
</dbReference>
<dbReference type="Proteomes" id="UP000652430">
    <property type="component" value="Unassembled WGS sequence"/>
</dbReference>
<evidence type="ECO:0000313" key="2">
    <source>
        <dbReference type="Proteomes" id="UP000652430"/>
    </source>
</evidence>
<dbReference type="InterPro" id="IPR013078">
    <property type="entry name" value="His_Pase_superF_clade-1"/>
</dbReference>
<reference evidence="2" key="1">
    <citation type="journal article" date="2019" name="Int. J. Syst. Evol. Microbiol.">
        <title>The Global Catalogue of Microorganisms (GCM) 10K type strain sequencing project: providing services to taxonomists for standard genome sequencing and annotation.</title>
        <authorList>
            <consortium name="The Broad Institute Genomics Platform"/>
            <consortium name="The Broad Institute Genome Sequencing Center for Infectious Disease"/>
            <person name="Wu L."/>
            <person name="Ma J."/>
        </authorList>
    </citation>
    <scope>NUCLEOTIDE SEQUENCE [LARGE SCALE GENOMIC DNA]</scope>
    <source>
        <strain evidence="2">CGMCC 1.8957</strain>
    </source>
</reference>
<dbReference type="RefSeq" id="WP_189676547.1">
    <property type="nucleotide sequence ID" value="NZ_BNAQ01000003.1"/>
</dbReference>
<protein>
    <submittedName>
        <fullName evidence="1">Phosphoglycerate mutase</fullName>
    </submittedName>
</protein>
<name>A0ABQ3LP11_9SPHN</name>